<gene>
    <name evidence="8" type="primary">Serpina1_2</name>
    <name evidence="8" type="ORF">PACPHI_R01463</name>
</gene>
<dbReference type="InterPro" id="IPR000215">
    <property type="entry name" value="Serpin_fam"/>
</dbReference>
<keyword evidence="9" id="KW-1185">Reference proteome</keyword>
<dbReference type="AlphaFoldDB" id="A0A7K9P3E8"/>
<evidence type="ECO:0000256" key="6">
    <source>
        <dbReference type="RuleBase" id="RU000411"/>
    </source>
</evidence>
<feature type="non-terminal residue" evidence="8">
    <location>
        <position position="1"/>
    </location>
</feature>
<dbReference type="PROSITE" id="PS00284">
    <property type="entry name" value="SERPIN"/>
    <property type="match status" value="1"/>
</dbReference>
<evidence type="ECO:0000256" key="5">
    <source>
        <dbReference type="ARBA" id="ARBA00023180"/>
    </source>
</evidence>
<accession>A0A7K9P3E8</accession>
<evidence type="ECO:0000256" key="2">
    <source>
        <dbReference type="ARBA" id="ARBA00022690"/>
    </source>
</evidence>
<keyword evidence="4" id="KW-0722">Serine protease inhibitor</keyword>
<dbReference type="InterPro" id="IPR042178">
    <property type="entry name" value="Serpin_sf_1"/>
</dbReference>
<feature type="domain" description="Serpin" evidence="7">
    <location>
        <begin position="23"/>
        <end position="383"/>
    </location>
</feature>
<protein>
    <submittedName>
        <fullName evidence="8">A1AT protein</fullName>
    </submittedName>
</protein>
<dbReference type="InterPro" id="IPR023796">
    <property type="entry name" value="Serpin_dom"/>
</dbReference>
<dbReference type="InterPro" id="IPR036186">
    <property type="entry name" value="Serpin_sf"/>
</dbReference>
<evidence type="ECO:0000256" key="3">
    <source>
        <dbReference type="ARBA" id="ARBA00022729"/>
    </source>
</evidence>
<proteinExistence type="inferred from homology"/>
<dbReference type="FunFam" id="2.30.39.10:FF:000003">
    <property type="entry name" value="alpha-1-antitrypsin isoform X1"/>
    <property type="match status" value="1"/>
</dbReference>
<dbReference type="SMART" id="SM00093">
    <property type="entry name" value="SERPIN"/>
    <property type="match status" value="1"/>
</dbReference>
<dbReference type="Pfam" id="PF00079">
    <property type="entry name" value="Serpin"/>
    <property type="match status" value="1"/>
</dbReference>
<dbReference type="GO" id="GO:0005615">
    <property type="term" value="C:extracellular space"/>
    <property type="evidence" value="ECO:0007669"/>
    <property type="project" value="InterPro"/>
</dbReference>
<evidence type="ECO:0000256" key="1">
    <source>
        <dbReference type="ARBA" id="ARBA00009500"/>
    </source>
</evidence>
<sequence>QSQANGENLPYVKLAPSNAEFAFKFYKQIRDESGDKNIFFSPLSISTVFTMLTLGARSNTLRELYKGLAFNLTEIEEQEIHKGFQSVLQLLNDPNREVQLNMGNALFVDHQVELLQNFLDHVTNFYYAEALPSNFQNPPEAIREINKYVETKTDGKIVDLVKSLDPEAVIVLINYIIFKGSWEKPFNKFNTRDDDFFLDAKNSVKIKMMHKKNYFNVYRDEQLSCWVVEIPYKGNVTSLFVLPDEGTMKQVEDALLKETVSHWLRSLEKREIYLDLPKFSVSGSYDVKSLFKKMGVTEVFSDQADLPGIAKNLPLKVSKATHKATVDVRENGTEAAAVTMIEMVPLLLPFPPPPHITFNKPFLMMVIDKTTDGMLFLGKIVNPT</sequence>
<dbReference type="FunFam" id="2.10.310.10:FF:000001">
    <property type="entry name" value="Serpin family A member 1"/>
    <property type="match status" value="1"/>
</dbReference>
<keyword evidence="3" id="KW-0732">Signal</keyword>
<reference evidence="8 9" key="1">
    <citation type="submission" date="2019-09" db="EMBL/GenBank/DDBJ databases">
        <title>Bird 10,000 Genomes (B10K) Project - Family phase.</title>
        <authorList>
            <person name="Zhang G."/>
        </authorList>
    </citation>
    <scope>NUCLEOTIDE SEQUENCE [LARGE SCALE GENOMIC DNA]</scope>
    <source>
        <strain evidence="8">B10K-DU-001-28</strain>
        <tissue evidence="8">Muscle</tissue>
    </source>
</reference>
<evidence type="ECO:0000259" key="7">
    <source>
        <dbReference type="SMART" id="SM00093"/>
    </source>
</evidence>
<dbReference type="Gene3D" id="2.30.39.10">
    <property type="entry name" value="Alpha-1-antitrypsin, domain 1"/>
    <property type="match status" value="1"/>
</dbReference>
<dbReference type="InterPro" id="IPR023795">
    <property type="entry name" value="Serpin_CS"/>
</dbReference>
<dbReference type="EMBL" id="VWZT01000774">
    <property type="protein sequence ID" value="NXH93841.1"/>
    <property type="molecule type" value="Genomic_DNA"/>
</dbReference>
<dbReference type="SUPFAM" id="SSF56574">
    <property type="entry name" value="Serpins"/>
    <property type="match status" value="1"/>
</dbReference>
<keyword evidence="2" id="KW-0646">Protease inhibitor</keyword>
<feature type="non-terminal residue" evidence="8">
    <location>
        <position position="384"/>
    </location>
</feature>
<dbReference type="Proteomes" id="UP000570547">
    <property type="component" value="Unassembled WGS sequence"/>
</dbReference>
<dbReference type="Gene3D" id="3.30.497.10">
    <property type="entry name" value="Antithrombin, subunit I, domain 2"/>
    <property type="match status" value="1"/>
</dbReference>
<comment type="caution">
    <text evidence="8">The sequence shown here is derived from an EMBL/GenBank/DDBJ whole genome shotgun (WGS) entry which is preliminary data.</text>
</comment>
<dbReference type="GO" id="GO:0004867">
    <property type="term" value="F:serine-type endopeptidase inhibitor activity"/>
    <property type="evidence" value="ECO:0007669"/>
    <property type="project" value="UniProtKB-KW"/>
</dbReference>
<evidence type="ECO:0000313" key="8">
    <source>
        <dbReference type="EMBL" id="NXH93841.1"/>
    </source>
</evidence>
<keyword evidence="5" id="KW-0325">Glycoprotein</keyword>
<evidence type="ECO:0000256" key="4">
    <source>
        <dbReference type="ARBA" id="ARBA00022900"/>
    </source>
</evidence>
<name>A0A7K9P3E8_9CORV</name>
<dbReference type="FunFam" id="3.30.497.10:FF:000001">
    <property type="entry name" value="Serine protease inhibitor"/>
    <property type="match status" value="1"/>
</dbReference>
<dbReference type="PANTHER" id="PTHR11461">
    <property type="entry name" value="SERINE PROTEASE INHIBITOR, SERPIN"/>
    <property type="match status" value="1"/>
</dbReference>
<organism evidence="8 9">
    <name type="scientific">Pachycephala philippinensis</name>
    <name type="common">yellow-belllied whistler</name>
    <dbReference type="NCBI Taxonomy" id="449367"/>
    <lineage>
        <taxon>Eukaryota</taxon>
        <taxon>Metazoa</taxon>
        <taxon>Chordata</taxon>
        <taxon>Craniata</taxon>
        <taxon>Vertebrata</taxon>
        <taxon>Euteleostomi</taxon>
        <taxon>Archelosauria</taxon>
        <taxon>Archosauria</taxon>
        <taxon>Dinosauria</taxon>
        <taxon>Saurischia</taxon>
        <taxon>Theropoda</taxon>
        <taxon>Coelurosauria</taxon>
        <taxon>Aves</taxon>
        <taxon>Neognathae</taxon>
        <taxon>Neoaves</taxon>
        <taxon>Telluraves</taxon>
        <taxon>Australaves</taxon>
        <taxon>Passeriformes</taxon>
        <taxon>Corvoidea</taxon>
        <taxon>Pachycephalidae</taxon>
        <taxon>Pachycephala</taxon>
    </lineage>
</organism>
<dbReference type="Gene3D" id="2.10.310.10">
    <property type="entry name" value="Serpins superfamily"/>
    <property type="match status" value="1"/>
</dbReference>
<comment type="similarity">
    <text evidence="1 6">Belongs to the serpin family.</text>
</comment>
<evidence type="ECO:0000313" key="9">
    <source>
        <dbReference type="Proteomes" id="UP000570547"/>
    </source>
</evidence>
<dbReference type="PANTHER" id="PTHR11461:SF165">
    <property type="entry name" value="ALPHA-1-ANTITRYPSIN"/>
    <property type="match status" value="1"/>
</dbReference>
<dbReference type="InterPro" id="IPR042185">
    <property type="entry name" value="Serpin_sf_2"/>
</dbReference>